<dbReference type="InterPro" id="IPR012677">
    <property type="entry name" value="Nucleotide-bd_a/b_plait_sf"/>
</dbReference>
<feature type="compositionally biased region" description="Basic and acidic residues" evidence="4">
    <location>
        <begin position="351"/>
        <end position="388"/>
    </location>
</feature>
<keyword evidence="2 3" id="KW-0694">RNA-binding</keyword>
<name>A0A6A4WEP9_AMPAM</name>
<keyword evidence="1" id="KW-0677">Repeat</keyword>
<dbReference type="SMART" id="SM00360">
    <property type="entry name" value="RRM"/>
    <property type="match status" value="2"/>
</dbReference>
<comment type="caution">
    <text evidence="6">The sequence shown here is derived from an EMBL/GenBank/DDBJ whole genome shotgun (WGS) entry which is preliminary data.</text>
</comment>
<dbReference type="PANTHER" id="PTHR23189">
    <property type="entry name" value="RNA RECOGNITION MOTIF-CONTAINING"/>
    <property type="match status" value="1"/>
</dbReference>
<dbReference type="OrthoDB" id="10067824at2759"/>
<dbReference type="EMBL" id="VIIS01001262">
    <property type="protein sequence ID" value="KAF0300451.1"/>
    <property type="molecule type" value="Genomic_DNA"/>
</dbReference>
<dbReference type="GO" id="GO:0003723">
    <property type="term" value="F:RNA binding"/>
    <property type="evidence" value="ECO:0007669"/>
    <property type="project" value="UniProtKB-UniRule"/>
</dbReference>
<gene>
    <name evidence="6" type="primary">nonA_1</name>
    <name evidence="6" type="ORF">FJT64_027048</name>
</gene>
<protein>
    <submittedName>
        <fullName evidence="6">Protein no-on-transient A</fullName>
    </submittedName>
</protein>
<feature type="compositionally biased region" description="Gly residues" evidence="4">
    <location>
        <begin position="472"/>
        <end position="494"/>
    </location>
</feature>
<accession>A0A6A4WEP9</accession>
<sequence length="542" mass="60187">MAVDAVKAVAVEDSEAEVVETVDVAVVANTGEEGAMAVATGGVEVESSADAAAESSGDVEAVEDEGAWEAPGTQRYDRLNDKLQQIGGPTYDLPVNDNKEPKKFTNKCRLFVGNLTDDTTMDEFQEMFSVFGEIAEPYINLEKAFGFVKLDYRANAEKARQALNGTMRNGRMLKVRFSAMGCTLKVKRLSPWVSNELLELAFSIFGELERATVVVDERGKSTGVGIIEFAKKPCALFCLKKCTESSFFLTEGLCPVEVEPMNEEDLEDGLSEQVLPKKNHEYMRERSVGPRLAMPGSFEAEYGNRWKQLYELEKQRREQLDQEMKMEMEKLRDQMDFARREHETEMLREQLRRREMEQERTKSDWDVRQAQREQERRRMEEEMQRRQESMQSRMRQSEDDLKRRQQENQLFMQANELNSLLDQQEQAIWDGGAGGAGAPPPGAAPDAGYGSDVWTGAGQEQSPYGGPPPGMAGRGGRGAGQVGGMEMGGFGARGRGAPPPGFRGGRGGFRGGPPRGGAAGGRGRPMEEGMGMDFPNKRPRVL</sequence>
<feature type="region of interest" description="Disordered" evidence="4">
    <location>
        <begin position="351"/>
        <end position="402"/>
    </location>
</feature>
<evidence type="ECO:0000256" key="2">
    <source>
        <dbReference type="ARBA" id="ARBA00022884"/>
    </source>
</evidence>
<feature type="domain" description="RRM" evidence="5">
    <location>
        <begin position="182"/>
        <end position="279"/>
    </location>
</feature>
<dbReference type="Pfam" id="PF00076">
    <property type="entry name" value="RRM_1"/>
    <property type="match status" value="2"/>
</dbReference>
<dbReference type="InterPro" id="IPR035979">
    <property type="entry name" value="RBD_domain_sf"/>
</dbReference>
<evidence type="ECO:0000256" key="3">
    <source>
        <dbReference type="PROSITE-ProRule" id="PRU00176"/>
    </source>
</evidence>
<evidence type="ECO:0000313" key="7">
    <source>
        <dbReference type="Proteomes" id="UP000440578"/>
    </source>
</evidence>
<evidence type="ECO:0000259" key="5">
    <source>
        <dbReference type="PROSITE" id="PS50102"/>
    </source>
</evidence>
<dbReference type="InterPro" id="IPR012975">
    <property type="entry name" value="NOPS"/>
</dbReference>
<dbReference type="Gene3D" id="6.10.250.1170">
    <property type="match status" value="1"/>
</dbReference>
<keyword evidence="7" id="KW-1185">Reference proteome</keyword>
<dbReference type="Pfam" id="PF08075">
    <property type="entry name" value="NOPS"/>
    <property type="match status" value="1"/>
</dbReference>
<reference evidence="6 7" key="1">
    <citation type="submission" date="2019-07" db="EMBL/GenBank/DDBJ databases">
        <title>Draft genome assembly of a fouling barnacle, Amphibalanus amphitrite (Darwin, 1854): The first reference genome for Thecostraca.</title>
        <authorList>
            <person name="Kim W."/>
        </authorList>
    </citation>
    <scope>NUCLEOTIDE SEQUENCE [LARGE SCALE GENOMIC DNA]</scope>
    <source>
        <strain evidence="6">SNU_AA5</strain>
        <tissue evidence="6">Soma without cirri and trophi</tissue>
    </source>
</reference>
<evidence type="ECO:0000313" key="6">
    <source>
        <dbReference type="EMBL" id="KAF0300451.1"/>
    </source>
</evidence>
<dbReference type="CDD" id="cd12945">
    <property type="entry name" value="NOPS_NONA_like"/>
    <property type="match status" value="1"/>
</dbReference>
<dbReference type="AlphaFoldDB" id="A0A6A4WEP9"/>
<evidence type="ECO:0000256" key="1">
    <source>
        <dbReference type="ARBA" id="ARBA00022737"/>
    </source>
</evidence>
<feature type="region of interest" description="Disordered" evidence="4">
    <location>
        <begin position="456"/>
        <end position="542"/>
    </location>
</feature>
<feature type="compositionally biased region" description="Gly residues" evidence="4">
    <location>
        <begin position="502"/>
        <end position="523"/>
    </location>
</feature>
<dbReference type="SUPFAM" id="SSF54928">
    <property type="entry name" value="RNA-binding domain, RBD"/>
    <property type="match status" value="1"/>
</dbReference>
<dbReference type="Gene3D" id="3.30.70.330">
    <property type="match status" value="2"/>
</dbReference>
<proteinExistence type="predicted"/>
<dbReference type="FunFam" id="3.30.70.330:FF:000043">
    <property type="entry name" value="paraspeckle component 1 isoform X1"/>
    <property type="match status" value="1"/>
</dbReference>
<dbReference type="PROSITE" id="PS50102">
    <property type="entry name" value="RRM"/>
    <property type="match status" value="2"/>
</dbReference>
<organism evidence="6 7">
    <name type="scientific">Amphibalanus amphitrite</name>
    <name type="common">Striped barnacle</name>
    <name type="synonym">Balanus amphitrite</name>
    <dbReference type="NCBI Taxonomy" id="1232801"/>
    <lineage>
        <taxon>Eukaryota</taxon>
        <taxon>Metazoa</taxon>
        <taxon>Ecdysozoa</taxon>
        <taxon>Arthropoda</taxon>
        <taxon>Crustacea</taxon>
        <taxon>Multicrustacea</taxon>
        <taxon>Cirripedia</taxon>
        <taxon>Thoracica</taxon>
        <taxon>Thoracicalcarea</taxon>
        <taxon>Balanomorpha</taxon>
        <taxon>Balanoidea</taxon>
        <taxon>Balanidae</taxon>
        <taxon>Amphibalaninae</taxon>
        <taxon>Amphibalanus</taxon>
    </lineage>
</organism>
<feature type="domain" description="RRM" evidence="5">
    <location>
        <begin position="108"/>
        <end position="180"/>
    </location>
</feature>
<dbReference type="InterPro" id="IPR000504">
    <property type="entry name" value="RRM_dom"/>
</dbReference>
<dbReference type="Proteomes" id="UP000440578">
    <property type="component" value="Unassembled WGS sequence"/>
</dbReference>
<evidence type="ECO:0000256" key="4">
    <source>
        <dbReference type="SAM" id="MobiDB-lite"/>
    </source>
</evidence>